<reference evidence="2 3" key="1">
    <citation type="submission" date="2020-05" db="EMBL/GenBank/DDBJ databases">
        <title>Horizontal transmission and recombination maintain forever young bacterial symbiont genomes.</title>
        <authorList>
            <person name="Russell S.L."/>
            <person name="Pepper-Tunick E."/>
            <person name="Svedberg J."/>
            <person name="Byrne A."/>
            <person name="Ruelas Castillo J."/>
            <person name="Vollmers C."/>
            <person name="Beinart R.A."/>
            <person name="Corbett-Detig R."/>
        </authorList>
    </citation>
    <scope>NUCLEOTIDE SEQUENCE [LARGE SCALE GENOMIC DNA]</scope>
    <source>
        <strain evidence="2">4727-3</strain>
    </source>
</reference>
<proteinExistence type="predicted"/>
<organism evidence="2 3">
    <name type="scientific">Candidatus Methanofishera endochildressiae</name>
    <dbReference type="NCBI Taxonomy" id="2738884"/>
    <lineage>
        <taxon>Bacteria</taxon>
        <taxon>Pseudomonadati</taxon>
        <taxon>Pseudomonadota</taxon>
        <taxon>Gammaproteobacteria</taxon>
        <taxon>Candidatus Methanofishera</taxon>
    </lineage>
</organism>
<feature type="transmembrane region" description="Helical" evidence="1">
    <location>
        <begin position="121"/>
        <end position="145"/>
    </location>
</feature>
<evidence type="ECO:0000256" key="1">
    <source>
        <dbReference type="SAM" id="Phobius"/>
    </source>
</evidence>
<evidence type="ECO:0000313" key="2">
    <source>
        <dbReference type="EMBL" id="NYT46775.1"/>
    </source>
</evidence>
<comment type="caution">
    <text evidence="2">The sequence shown here is derived from an EMBL/GenBank/DDBJ whole genome shotgun (WGS) entry which is preliminary data.</text>
</comment>
<feature type="transmembrane region" description="Helical" evidence="1">
    <location>
        <begin position="157"/>
        <end position="176"/>
    </location>
</feature>
<name>A0A7Z0MNQ8_9GAMM</name>
<dbReference type="PANTHER" id="PTHR20992">
    <property type="entry name" value="AT15442P-RELATED"/>
    <property type="match status" value="1"/>
</dbReference>
<dbReference type="Pfam" id="PF04087">
    <property type="entry name" value="DUF389"/>
    <property type="match status" value="1"/>
</dbReference>
<accession>A0A7Z0MNQ8</accession>
<gene>
    <name evidence="2" type="ORF">H0A75_03155</name>
</gene>
<protein>
    <submittedName>
        <fullName evidence="2">DUF389 domain-containing protein</fullName>
    </submittedName>
</protein>
<feature type="transmembrane region" description="Helical" evidence="1">
    <location>
        <begin position="94"/>
        <end position="115"/>
    </location>
</feature>
<dbReference type="EMBL" id="JACCHS010000039">
    <property type="protein sequence ID" value="NYT46775.1"/>
    <property type="molecule type" value="Genomic_DNA"/>
</dbReference>
<keyword evidence="1" id="KW-0472">Membrane</keyword>
<dbReference type="AlphaFoldDB" id="A0A7Z0MNQ8"/>
<keyword evidence="1" id="KW-1133">Transmembrane helix</keyword>
<sequence>MLAPLMAPIISLSMGLLRSDADLSKRSFTTLFAGMFIALSLSALMAYILPFQEITNEVAGRLHPSTLDLLVAVLSGVAGAFANARESIAKSLPGVAIAVALVPPLCVSGIGIGWLNFEVFYGAMLLFLTNLTGIILAAGLSFMVIGYAPFSRAKKGIALSAFMVAIISVPLVLSFTNMQEIAAVKTSSSARITI</sequence>
<feature type="transmembrane region" description="Helical" evidence="1">
    <location>
        <begin position="62"/>
        <end position="82"/>
    </location>
</feature>
<feature type="transmembrane region" description="Helical" evidence="1">
    <location>
        <begin position="28"/>
        <end position="50"/>
    </location>
</feature>
<dbReference type="InterPro" id="IPR005240">
    <property type="entry name" value="DUF389"/>
</dbReference>
<evidence type="ECO:0000313" key="3">
    <source>
        <dbReference type="Proteomes" id="UP000537890"/>
    </source>
</evidence>
<dbReference type="Proteomes" id="UP000537890">
    <property type="component" value="Unassembled WGS sequence"/>
</dbReference>
<dbReference type="PANTHER" id="PTHR20992:SF9">
    <property type="entry name" value="AT15442P-RELATED"/>
    <property type="match status" value="1"/>
</dbReference>
<keyword evidence="1" id="KW-0812">Transmembrane</keyword>